<dbReference type="GO" id="GO:0005524">
    <property type="term" value="F:ATP binding"/>
    <property type="evidence" value="ECO:0007669"/>
    <property type="project" value="InterPro"/>
</dbReference>
<dbReference type="EC" id="3.4.21.53" evidence="2"/>
<dbReference type="Pfam" id="PF05362">
    <property type="entry name" value="Lon_C"/>
    <property type="match status" value="1"/>
</dbReference>
<feature type="active site" evidence="2">
    <location>
        <position position="743"/>
    </location>
</feature>
<keyword evidence="2" id="KW-0720">Serine protease</keyword>
<dbReference type="InterPro" id="IPR041699">
    <property type="entry name" value="AAA_32"/>
</dbReference>
<dbReference type="EMBL" id="PYMC01000002">
    <property type="protein sequence ID" value="PSW06624.1"/>
    <property type="molecule type" value="Genomic_DNA"/>
</dbReference>
<protein>
    <recommendedName>
        <fullName evidence="2">endopeptidase La</fullName>
        <ecNumber evidence="2">3.4.21.53</ecNumber>
    </recommendedName>
</protein>
<feature type="region of interest" description="Disordered" evidence="3">
    <location>
        <begin position="18"/>
        <end position="48"/>
    </location>
</feature>
<dbReference type="PANTHER" id="PTHR10046">
    <property type="entry name" value="ATP DEPENDENT LON PROTEASE FAMILY MEMBER"/>
    <property type="match status" value="1"/>
</dbReference>
<evidence type="ECO:0000256" key="1">
    <source>
        <dbReference type="ARBA" id="ARBA00022670"/>
    </source>
</evidence>
<gene>
    <name evidence="5" type="ORF">C9I89_03545</name>
</gene>
<dbReference type="Pfam" id="PF20436">
    <property type="entry name" value="LonB_AAA-LID"/>
    <property type="match status" value="1"/>
</dbReference>
<dbReference type="Gene3D" id="3.30.230.10">
    <property type="match status" value="1"/>
</dbReference>
<dbReference type="AlphaFoldDB" id="A0A2T3N2Z4"/>
<keyword evidence="6" id="KW-1185">Reference proteome</keyword>
<reference evidence="5 6" key="1">
    <citation type="submission" date="2018-03" db="EMBL/GenBank/DDBJ databases">
        <title>Whole genome sequencing of Histamine producing bacteria.</title>
        <authorList>
            <person name="Butler K."/>
        </authorList>
    </citation>
    <scope>NUCLEOTIDE SEQUENCE [LARGE SCALE GENOMIC DNA]</scope>
    <source>
        <strain evidence="5 6">DSM 16190</strain>
    </source>
</reference>
<dbReference type="GO" id="GO:0004176">
    <property type="term" value="F:ATP-dependent peptidase activity"/>
    <property type="evidence" value="ECO:0007669"/>
    <property type="project" value="UniProtKB-UniRule"/>
</dbReference>
<dbReference type="SUPFAM" id="SSF54211">
    <property type="entry name" value="Ribosomal protein S5 domain 2-like"/>
    <property type="match status" value="1"/>
</dbReference>
<dbReference type="GO" id="GO:0004252">
    <property type="term" value="F:serine-type endopeptidase activity"/>
    <property type="evidence" value="ECO:0007669"/>
    <property type="project" value="UniProtKB-UniRule"/>
</dbReference>
<dbReference type="Pfam" id="PF13654">
    <property type="entry name" value="AAA_32"/>
    <property type="match status" value="1"/>
</dbReference>
<evidence type="ECO:0000313" key="6">
    <source>
        <dbReference type="Proteomes" id="UP000240904"/>
    </source>
</evidence>
<dbReference type="GO" id="GO:0006508">
    <property type="term" value="P:proteolysis"/>
    <property type="evidence" value="ECO:0007669"/>
    <property type="project" value="UniProtKB-KW"/>
</dbReference>
<dbReference type="InterPro" id="IPR046844">
    <property type="entry name" value="Lon-like_helical"/>
</dbReference>
<dbReference type="OrthoDB" id="9758568at2"/>
<dbReference type="InterPro" id="IPR014721">
    <property type="entry name" value="Ribsml_uS5_D2-typ_fold_subgr"/>
</dbReference>
<organism evidence="5 6">
    <name type="scientific">Photobacterium lipolyticum</name>
    <dbReference type="NCBI Taxonomy" id="266810"/>
    <lineage>
        <taxon>Bacteria</taxon>
        <taxon>Pseudomonadati</taxon>
        <taxon>Pseudomonadota</taxon>
        <taxon>Gammaproteobacteria</taxon>
        <taxon>Vibrionales</taxon>
        <taxon>Vibrionaceae</taxon>
        <taxon>Photobacterium</taxon>
    </lineage>
</organism>
<evidence type="ECO:0000256" key="2">
    <source>
        <dbReference type="PROSITE-ProRule" id="PRU01122"/>
    </source>
</evidence>
<evidence type="ECO:0000259" key="4">
    <source>
        <dbReference type="PROSITE" id="PS51786"/>
    </source>
</evidence>
<evidence type="ECO:0000256" key="3">
    <source>
        <dbReference type="SAM" id="MobiDB-lite"/>
    </source>
</evidence>
<dbReference type="PRINTS" id="PR00830">
    <property type="entry name" value="ENDOLAPTASE"/>
</dbReference>
<dbReference type="Proteomes" id="UP000240904">
    <property type="component" value="Unassembled WGS sequence"/>
</dbReference>
<dbReference type="InterPro" id="IPR027065">
    <property type="entry name" value="Lon_Prtase"/>
</dbReference>
<name>A0A2T3N2Z4_9GAMM</name>
<keyword evidence="1 2" id="KW-0645">Protease</keyword>
<evidence type="ECO:0000313" key="5">
    <source>
        <dbReference type="EMBL" id="PSW06624.1"/>
    </source>
</evidence>
<dbReference type="Gene3D" id="1.10.8.60">
    <property type="match status" value="1"/>
</dbReference>
<dbReference type="InterPro" id="IPR027417">
    <property type="entry name" value="P-loop_NTPase"/>
</dbReference>
<keyword evidence="2" id="KW-0378">Hydrolase</keyword>
<dbReference type="SUPFAM" id="SSF52540">
    <property type="entry name" value="P-loop containing nucleoside triphosphate hydrolases"/>
    <property type="match status" value="1"/>
</dbReference>
<dbReference type="InterPro" id="IPR046843">
    <property type="entry name" value="LonB_AAA-LID"/>
</dbReference>
<dbReference type="PROSITE" id="PS51786">
    <property type="entry name" value="LON_PROTEOLYTIC"/>
    <property type="match status" value="1"/>
</dbReference>
<dbReference type="InterPro" id="IPR020568">
    <property type="entry name" value="Ribosomal_Su5_D2-typ_SF"/>
</dbReference>
<comment type="caution">
    <text evidence="5">The sequence shown here is derived from an EMBL/GenBank/DDBJ whole genome shotgun (WGS) entry which is preliminary data.</text>
</comment>
<dbReference type="Pfam" id="PF20437">
    <property type="entry name" value="LonC_helical"/>
    <property type="match status" value="1"/>
</dbReference>
<proteinExistence type="inferred from homology"/>
<comment type="similarity">
    <text evidence="2">Belongs to the peptidase S16 family.</text>
</comment>
<dbReference type="Gene3D" id="3.40.50.300">
    <property type="entry name" value="P-loop containing nucleotide triphosphate hydrolases"/>
    <property type="match status" value="2"/>
</dbReference>
<feature type="domain" description="Lon proteolytic" evidence="4">
    <location>
        <begin position="610"/>
        <end position="805"/>
    </location>
</feature>
<dbReference type="GO" id="GO:0030163">
    <property type="term" value="P:protein catabolic process"/>
    <property type="evidence" value="ECO:0007669"/>
    <property type="project" value="InterPro"/>
</dbReference>
<dbReference type="InterPro" id="IPR008269">
    <property type="entry name" value="Lon_proteolytic"/>
</dbReference>
<feature type="active site" evidence="2">
    <location>
        <position position="700"/>
    </location>
</feature>
<sequence>MLSVSILSDIHRNPTNRWCTPMKEIPPTVNQPNKEEDNSHNGNPPPLTEAKKLIASELFHACDPELFDFETTDEIKPIASPLGLDRAIEAIKLGIGIPSSGFNIYVMGSTGLGKHAMTQQLLAEHDDKGKAIFDWCYVNNFREPSKPVALQLPAGMGKRLRHKIKQLIEELRNTIPSQLQSEDFTRRTDQLQNELNAKEIAAFQSIEKKANKQGCVLKKSKTGYLIQPEKDGKIITKSEFTVLPVKEQKAIDKSIEELRRLLVNLLNQVPLWDQEMRGKKEQLEREFVGITLDYLTGHLPEDMLAVKAINDYISSLKEHVLDNIKLFSGTLETEVEVYSGHKLTFDPFTAYEINIIVDNSKAERTPVIYEDNPSYLNLVGSIEHRGEFGTFVTNFTLIKPGAFHRANGGYLLIDIIQLLNKPFVWDVFKRTLLSKELRIQPLEQFLSINTIASLEPEIIPLDVKVILMGDRMMYYLLKHYDPDFAQLFKVQADCSEEINRDPQSCQLFSQFIKSLQTEENTRPLDRTAVAKVIEYSARQMEDGEKLSLHRGNLRSLLLEANYWAEQQNHNQIDAQAVQQAIKARQYRTGYLKELITENIHRGISVIETSGKKVGQVNGLSVVSVDETMFGRPCRITATVHLGQGKVINIEREVDLSGPSHSKGVMILTAFLRERYEQILPLSFSATLTFEQSYGMIDGDSASAAELCALLSAIAQIPLKQNISLTGAIDQHGNIEAIGGVNEKIEGFFEICNASGLTGDQGVIIPKTNLVHLMVDEEIRQAVAEDRFHIWAVDHIEQVIKLLTGLEIGEPDSKQRYPLNSINGAIASRIKTMNKAHKQFLNESKPADKRGKQSQ</sequence>
<comment type="catalytic activity">
    <reaction evidence="2">
        <text>Hydrolysis of proteins in presence of ATP.</text>
        <dbReference type="EC" id="3.4.21.53"/>
    </reaction>
</comment>
<accession>A0A2T3N2Z4</accession>